<evidence type="ECO:0000256" key="5">
    <source>
        <dbReference type="ARBA" id="ARBA00022989"/>
    </source>
</evidence>
<sequence length="330" mass="35457">MSLGRLAIKRSLQGVGVVWGVITVVFALRFITPGSVINAVAPLDASRETRRAIAADLGLDQPIYVQYVQYLADLARGDMGHSYVKGLEVTRMVFQRVPATVELAVAATIVAIVLSIPLGVLSATRRNSPVDYGATLFSLGGISTPNFWLGIMLILIFAVQFNVFQTSGRGVTSVAVLTSLVGPEPFVGTLLEWLSYITLPAIALGTYFMALITRLTRSGMLDELGKSYVRAARAKGAPESLVRYKHALRNTLIPVITVLGLQLGTLIGGAVITEAVFAWPGLGTLVIQSINLRDWPALQGSLIVIGTAFVIVNIVVDIIYGYLDPRVVYD</sequence>
<evidence type="ECO:0000256" key="4">
    <source>
        <dbReference type="ARBA" id="ARBA00022692"/>
    </source>
</evidence>
<dbReference type="Gene3D" id="1.10.3720.10">
    <property type="entry name" value="MetI-like"/>
    <property type="match status" value="1"/>
</dbReference>
<comment type="subcellular location">
    <subcellularLocation>
        <location evidence="1 7">Cell membrane</location>
        <topology evidence="1 7">Multi-pass membrane protein</topology>
    </subcellularLocation>
</comment>
<keyword evidence="3" id="KW-1003">Cell membrane</keyword>
<keyword evidence="10" id="KW-1185">Reference proteome</keyword>
<dbReference type="PROSITE" id="PS50928">
    <property type="entry name" value="ABC_TM1"/>
    <property type="match status" value="1"/>
</dbReference>
<dbReference type="InterPro" id="IPR035906">
    <property type="entry name" value="MetI-like_sf"/>
</dbReference>
<dbReference type="PANTHER" id="PTHR43163">
    <property type="entry name" value="DIPEPTIDE TRANSPORT SYSTEM PERMEASE PROTEIN DPPB-RELATED"/>
    <property type="match status" value="1"/>
</dbReference>
<comment type="caution">
    <text evidence="9">The sequence shown here is derived from an EMBL/GenBank/DDBJ whole genome shotgun (WGS) entry which is preliminary data.</text>
</comment>
<keyword evidence="6 7" id="KW-0472">Membrane</keyword>
<comment type="similarity">
    <text evidence="7">Belongs to the binding-protein-dependent transport system permease family.</text>
</comment>
<dbReference type="InterPro" id="IPR045621">
    <property type="entry name" value="BPD_transp_1_N"/>
</dbReference>
<feature type="transmembrane region" description="Helical" evidence="7">
    <location>
        <begin position="193"/>
        <end position="212"/>
    </location>
</feature>
<dbReference type="GO" id="GO:0055085">
    <property type="term" value="P:transmembrane transport"/>
    <property type="evidence" value="ECO:0007669"/>
    <property type="project" value="InterPro"/>
</dbReference>
<evidence type="ECO:0000256" key="7">
    <source>
        <dbReference type="RuleBase" id="RU363032"/>
    </source>
</evidence>
<organism evidence="9 10">
    <name type="scientific">Halobellus ruber</name>
    <dbReference type="NCBI Taxonomy" id="2761102"/>
    <lineage>
        <taxon>Archaea</taxon>
        <taxon>Methanobacteriati</taxon>
        <taxon>Methanobacteriota</taxon>
        <taxon>Stenosarchaea group</taxon>
        <taxon>Halobacteria</taxon>
        <taxon>Halobacteriales</taxon>
        <taxon>Haloferacaceae</taxon>
        <taxon>Halobellus</taxon>
    </lineage>
</organism>
<dbReference type="AlphaFoldDB" id="A0A7J9SEU4"/>
<keyword evidence="2 7" id="KW-0813">Transport</keyword>
<evidence type="ECO:0000259" key="8">
    <source>
        <dbReference type="PROSITE" id="PS50928"/>
    </source>
</evidence>
<accession>A0A7J9SEU4</accession>
<evidence type="ECO:0000313" key="9">
    <source>
        <dbReference type="EMBL" id="MBB6645475.1"/>
    </source>
</evidence>
<dbReference type="EMBL" id="JACKXD010000001">
    <property type="protein sequence ID" value="MBB6645475.1"/>
    <property type="molecule type" value="Genomic_DNA"/>
</dbReference>
<evidence type="ECO:0000256" key="2">
    <source>
        <dbReference type="ARBA" id="ARBA00022448"/>
    </source>
</evidence>
<dbReference type="GO" id="GO:0005886">
    <property type="term" value="C:plasma membrane"/>
    <property type="evidence" value="ECO:0007669"/>
    <property type="project" value="UniProtKB-SubCell"/>
</dbReference>
<dbReference type="RefSeq" id="WP_185191827.1">
    <property type="nucleotide sequence ID" value="NZ_JACKXD010000001.1"/>
</dbReference>
<feature type="transmembrane region" description="Helical" evidence="7">
    <location>
        <begin position="136"/>
        <end position="159"/>
    </location>
</feature>
<feature type="transmembrane region" description="Helical" evidence="7">
    <location>
        <begin position="12"/>
        <end position="31"/>
    </location>
</feature>
<dbReference type="Pfam" id="PF19300">
    <property type="entry name" value="BPD_transp_1_N"/>
    <property type="match status" value="1"/>
</dbReference>
<name>A0A7J9SEU4_9EURY</name>
<reference evidence="9 10" key="1">
    <citation type="submission" date="2020-08" db="EMBL/GenBank/DDBJ databases">
        <authorList>
            <person name="Seo M.-J."/>
        </authorList>
    </citation>
    <scope>NUCLEOTIDE SEQUENCE [LARGE SCALE GENOMIC DNA]</scope>
    <source>
        <strain evidence="9 10">MBLA0160</strain>
    </source>
</reference>
<dbReference type="InterPro" id="IPR000515">
    <property type="entry name" value="MetI-like"/>
</dbReference>
<gene>
    <name evidence="9" type="ORF">H5V44_04045</name>
</gene>
<evidence type="ECO:0000256" key="6">
    <source>
        <dbReference type="ARBA" id="ARBA00023136"/>
    </source>
</evidence>
<evidence type="ECO:0000256" key="3">
    <source>
        <dbReference type="ARBA" id="ARBA00022475"/>
    </source>
</evidence>
<dbReference type="CDD" id="cd06261">
    <property type="entry name" value="TM_PBP2"/>
    <property type="match status" value="1"/>
</dbReference>
<feature type="transmembrane region" description="Helical" evidence="7">
    <location>
        <begin position="302"/>
        <end position="323"/>
    </location>
</feature>
<dbReference type="Pfam" id="PF00528">
    <property type="entry name" value="BPD_transp_1"/>
    <property type="match status" value="1"/>
</dbReference>
<dbReference type="SUPFAM" id="SSF161098">
    <property type="entry name" value="MetI-like"/>
    <property type="match status" value="1"/>
</dbReference>
<feature type="domain" description="ABC transmembrane type-1" evidence="8">
    <location>
        <begin position="97"/>
        <end position="320"/>
    </location>
</feature>
<dbReference type="PANTHER" id="PTHR43163:SF6">
    <property type="entry name" value="DIPEPTIDE TRANSPORT SYSTEM PERMEASE PROTEIN DPPB-RELATED"/>
    <property type="match status" value="1"/>
</dbReference>
<evidence type="ECO:0000313" key="10">
    <source>
        <dbReference type="Proteomes" id="UP000546257"/>
    </source>
</evidence>
<feature type="transmembrane region" description="Helical" evidence="7">
    <location>
        <begin position="103"/>
        <end position="124"/>
    </location>
</feature>
<dbReference type="Proteomes" id="UP000546257">
    <property type="component" value="Unassembled WGS sequence"/>
</dbReference>
<protein>
    <submittedName>
        <fullName evidence="9">ABC transporter permease</fullName>
    </submittedName>
</protein>
<evidence type="ECO:0000256" key="1">
    <source>
        <dbReference type="ARBA" id="ARBA00004651"/>
    </source>
</evidence>
<keyword evidence="4 7" id="KW-0812">Transmembrane</keyword>
<proteinExistence type="inferred from homology"/>
<keyword evidence="5 7" id="KW-1133">Transmembrane helix</keyword>
<feature type="transmembrane region" description="Helical" evidence="7">
    <location>
        <begin position="252"/>
        <end position="282"/>
    </location>
</feature>